<organism evidence="2 3">
    <name type="scientific">Anisodus tanguticus</name>
    <dbReference type="NCBI Taxonomy" id="243964"/>
    <lineage>
        <taxon>Eukaryota</taxon>
        <taxon>Viridiplantae</taxon>
        <taxon>Streptophyta</taxon>
        <taxon>Embryophyta</taxon>
        <taxon>Tracheophyta</taxon>
        <taxon>Spermatophyta</taxon>
        <taxon>Magnoliopsida</taxon>
        <taxon>eudicotyledons</taxon>
        <taxon>Gunneridae</taxon>
        <taxon>Pentapetalae</taxon>
        <taxon>asterids</taxon>
        <taxon>lamiids</taxon>
        <taxon>Solanales</taxon>
        <taxon>Solanaceae</taxon>
        <taxon>Solanoideae</taxon>
        <taxon>Hyoscyameae</taxon>
        <taxon>Anisodus</taxon>
    </lineage>
</organism>
<evidence type="ECO:0000259" key="1">
    <source>
        <dbReference type="Pfam" id="PF07734"/>
    </source>
</evidence>
<dbReference type="InterPro" id="IPR006527">
    <property type="entry name" value="F-box-assoc_dom_typ1"/>
</dbReference>
<keyword evidence="3" id="KW-1185">Reference proteome</keyword>
<feature type="domain" description="F-box associated beta-propeller type 1" evidence="1">
    <location>
        <begin position="7"/>
        <end position="89"/>
    </location>
</feature>
<reference evidence="2" key="1">
    <citation type="submission" date="2023-12" db="EMBL/GenBank/DDBJ databases">
        <title>Genome assembly of Anisodus tanguticus.</title>
        <authorList>
            <person name="Wang Y.-J."/>
        </authorList>
    </citation>
    <scope>NUCLEOTIDE SEQUENCE</scope>
    <source>
        <strain evidence="2">KB-2021</strain>
        <tissue evidence="2">Leaf</tissue>
    </source>
</reference>
<sequence>MNEEFGQKVYGFGYDELHDDYKILRMYTATSHDLKVELYSLKNDSWRRVDDFPAGRRQCGLAKLLNGKLHWVSSDGPPRCNEGDIISFDEKWGKLTMEKEEIICSGNCIYYENRGIIVDILGKLLPAYYDNDFDHDVYCGGCSFSGDDDYGPIHVDGGVKLSSNDGKIEKNDLDGKLDSLLSFPEYAIFSSHHHLGLILKIRQLLQTRTTEFSPQLLPFGFISFCYFGILACDRKI</sequence>
<dbReference type="PANTHER" id="PTHR31672:SF13">
    <property type="entry name" value="F-BOX PROTEIN CPR30-LIKE"/>
    <property type="match status" value="1"/>
</dbReference>
<proteinExistence type="predicted"/>
<dbReference type="InterPro" id="IPR050796">
    <property type="entry name" value="SCF_F-box_component"/>
</dbReference>
<dbReference type="Pfam" id="PF07734">
    <property type="entry name" value="FBA_1"/>
    <property type="match status" value="1"/>
</dbReference>
<dbReference type="InterPro" id="IPR015915">
    <property type="entry name" value="Kelch-typ_b-propeller"/>
</dbReference>
<name>A0AAE1VL99_9SOLA</name>
<dbReference type="AlphaFoldDB" id="A0AAE1VL99"/>
<dbReference type="NCBIfam" id="TIGR01640">
    <property type="entry name" value="F_box_assoc_1"/>
    <property type="match status" value="1"/>
</dbReference>
<dbReference type="SUPFAM" id="SSF117281">
    <property type="entry name" value="Kelch motif"/>
    <property type="match status" value="1"/>
</dbReference>
<dbReference type="Proteomes" id="UP001291623">
    <property type="component" value="Unassembled WGS sequence"/>
</dbReference>
<dbReference type="InterPro" id="IPR017451">
    <property type="entry name" value="F-box-assoc_interact_dom"/>
</dbReference>
<evidence type="ECO:0000313" key="3">
    <source>
        <dbReference type="Proteomes" id="UP001291623"/>
    </source>
</evidence>
<protein>
    <recommendedName>
        <fullName evidence="1">F-box associated beta-propeller type 1 domain-containing protein</fullName>
    </recommendedName>
</protein>
<dbReference type="EMBL" id="JAVYJV010000008">
    <property type="protein sequence ID" value="KAK4365019.1"/>
    <property type="molecule type" value="Genomic_DNA"/>
</dbReference>
<accession>A0AAE1VL99</accession>
<comment type="caution">
    <text evidence="2">The sequence shown here is derived from an EMBL/GenBank/DDBJ whole genome shotgun (WGS) entry which is preliminary data.</text>
</comment>
<dbReference type="PANTHER" id="PTHR31672">
    <property type="entry name" value="BNACNNG10540D PROTEIN"/>
    <property type="match status" value="1"/>
</dbReference>
<evidence type="ECO:0000313" key="2">
    <source>
        <dbReference type="EMBL" id="KAK4365019.1"/>
    </source>
</evidence>
<gene>
    <name evidence="2" type="ORF">RND71_016377</name>
</gene>